<keyword evidence="4" id="KW-1185">Reference proteome</keyword>
<feature type="domain" description="Inhibitor I9" evidence="2">
    <location>
        <begin position="38"/>
        <end position="115"/>
    </location>
</feature>
<sequence>MAKPTLFPIAFALVLLLLFLSSLSASKTAAEEKEDASVYIVFVEEPAGEKPEAFHIRTLSAVLGRSEEAAEQAILFHYTHAAYGFAAKLTPKQAEKLKKQPGVLEVMPSRTYSIHDPTTSASAQLSVI</sequence>
<dbReference type="Proteomes" id="UP000734854">
    <property type="component" value="Unassembled WGS sequence"/>
</dbReference>
<dbReference type="InterPro" id="IPR037045">
    <property type="entry name" value="S8pro/Inhibitor_I9_sf"/>
</dbReference>
<reference evidence="3 4" key="1">
    <citation type="submission" date="2020-08" db="EMBL/GenBank/DDBJ databases">
        <title>Plant Genome Project.</title>
        <authorList>
            <person name="Zhang R.-G."/>
        </authorList>
    </citation>
    <scope>NUCLEOTIDE SEQUENCE [LARGE SCALE GENOMIC DNA]</scope>
    <source>
        <tissue evidence="3">Rhizome</tissue>
    </source>
</reference>
<feature type="signal peptide" evidence="1">
    <location>
        <begin position="1"/>
        <end position="25"/>
    </location>
</feature>
<dbReference type="PANTHER" id="PTHR48222:SF4">
    <property type="entry name" value="PROTEINASE INHIBITOR, PROPEPTIDE"/>
    <property type="match status" value="1"/>
</dbReference>
<dbReference type="InterPro" id="IPR010259">
    <property type="entry name" value="S8pro/Inhibitor_I9"/>
</dbReference>
<dbReference type="Gene3D" id="3.30.70.80">
    <property type="entry name" value="Peptidase S8 propeptide/proteinase inhibitor I9"/>
    <property type="match status" value="1"/>
</dbReference>
<organism evidence="3 4">
    <name type="scientific">Zingiber officinale</name>
    <name type="common">Ginger</name>
    <name type="synonym">Amomum zingiber</name>
    <dbReference type="NCBI Taxonomy" id="94328"/>
    <lineage>
        <taxon>Eukaryota</taxon>
        <taxon>Viridiplantae</taxon>
        <taxon>Streptophyta</taxon>
        <taxon>Embryophyta</taxon>
        <taxon>Tracheophyta</taxon>
        <taxon>Spermatophyta</taxon>
        <taxon>Magnoliopsida</taxon>
        <taxon>Liliopsida</taxon>
        <taxon>Zingiberales</taxon>
        <taxon>Zingiberaceae</taxon>
        <taxon>Zingiber</taxon>
    </lineage>
</organism>
<gene>
    <name evidence="3" type="ORF">ZIOFF_063567</name>
</gene>
<dbReference type="Pfam" id="PF05922">
    <property type="entry name" value="Inhibitor_I9"/>
    <property type="match status" value="1"/>
</dbReference>
<proteinExistence type="predicted"/>
<evidence type="ECO:0000313" key="4">
    <source>
        <dbReference type="Proteomes" id="UP000734854"/>
    </source>
</evidence>
<evidence type="ECO:0000313" key="3">
    <source>
        <dbReference type="EMBL" id="KAG6480089.1"/>
    </source>
</evidence>
<dbReference type="AlphaFoldDB" id="A0A8J5KGB6"/>
<keyword evidence="1" id="KW-0732">Signal</keyword>
<dbReference type="EMBL" id="JACMSC010000017">
    <property type="protein sequence ID" value="KAG6480089.1"/>
    <property type="molecule type" value="Genomic_DNA"/>
</dbReference>
<evidence type="ECO:0000256" key="1">
    <source>
        <dbReference type="SAM" id="SignalP"/>
    </source>
</evidence>
<protein>
    <recommendedName>
        <fullName evidence="2">Inhibitor I9 domain-containing protein</fullName>
    </recommendedName>
</protein>
<name>A0A8J5KGB6_ZINOF</name>
<evidence type="ECO:0000259" key="2">
    <source>
        <dbReference type="Pfam" id="PF05922"/>
    </source>
</evidence>
<comment type="caution">
    <text evidence="3">The sequence shown here is derived from an EMBL/GenBank/DDBJ whole genome shotgun (WGS) entry which is preliminary data.</text>
</comment>
<feature type="chain" id="PRO_5035150964" description="Inhibitor I9 domain-containing protein" evidence="1">
    <location>
        <begin position="26"/>
        <end position="128"/>
    </location>
</feature>
<accession>A0A8J5KGB6</accession>
<dbReference type="PANTHER" id="PTHR48222">
    <property type="entry name" value="PROTEINASE INHIBITOR, PROPEPTIDE"/>
    <property type="match status" value="1"/>
</dbReference>